<dbReference type="Proteomes" id="UP000248724">
    <property type="component" value="Unassembled WGS sequence"/>
</dbReference>
<protein>
    <submittedName>
        <fullName evidence="1">Uncharacterized protein</fullName>
    </submittedName>
</protein>
<gene>
    <name evidence="1" type="ORF">DLM65_15215</name>
</gene>
<dbReference type="EMBL" id="QHBU01000290">
    <property type="protein sequence ID" value="PZR77650.1"/>
    <property type="molecule type" value="Genomic_DNA"/>
</dbReference>
<proteinExistence type="predicted"/>
<evidence type="ECO:0000313" key="1">
    <source>
        <dbReference type="EMBL" id="PZR77650.1"/>
    </source>
</evidence>
<name>A0A2W5YXV8_9BACT</name>
<organism evidence="1 2">
    <name type="scientific">Candidatus Aeolococcus gillhamiae</name>
    <dbReference type="NCBI Taxonomy" id="3127015"/>
    <lineage>
        <taxon>Bacteria</taxon>
        <taxon>Bacillati</taxon>
        <taxon>Candidatus Dormiibacterota</taxon>
        <taxon>Candidatus Dormibacteria</taxon>
        <taxon>Candidatus Aeolococcales</taxon>
        <taxon>Candidatus Aeolococcaceae</taxon>
        <taxon>Candidatus Aeolococcus</taxon>
    </lineage>
</organism>
<accession>A0A2W5YXV8</accession>
<dbReference type="AlphaFoldDB" id="A0A2W5YXV8"/>
<evidence type="ECO:0000313" key="2">
    <source>
        <dbReference type="Proteomes" id="UP000248724"/>
    </source>
</evidence>
<reference evidence="1 2" key="1">
    <citation type="journal article" date="2017" name="Nature">
        <title>Atmospheric trace gases support primary production in Antarctic desert surface soil.</title>
        <authorList>
            <person name="Ji M."/>
            <person name="Greening C."/>
            <person name="Vanwonterghem I."/>
            <person name="Carere C.R."/>
            <person name="Bay S.K."/>
            <person name="Steen J.A."/>
            <person name="Montgomery K."/>
            <person name="Lines T."/>
            <person name="Beardall J."/>
            <person name="van Dorst J."/>
            <person name="Snape I."/>
            <person name="Stott M.B."/>
            <person name="Hugenholtz P."/>
            <person name="Ferrari B.C."/>
        </authorList>
    </citation>
    <scope>NUCLEOTIDE SEQUENCE [LARGE SCALE GENOMIC DNA]</scope>
    <source>
        <strain evidence="1">RRmetagenome_bin12</strain>
    </source>
</reference>
<sequence length="161" mass="17456">MYEPSQPQDTHVVQVHDQTAAYRDDGSSAGWTLHNIYLWDGEGQNYSSSFDWGYNSGGGGTCNNSTHCVAYFMNAFGSGYWHEEVITCCVLAFPPVTVQFNLSDTWHSSFCITETSYFVGGGSGSAEEGFYGQMTDDDAPVGVQNVSQGPFLSNCVGLPTP</sequence>
<comment type="caution">
    <text evidence="1">The sequence shown here is derived from an EMBL/GenBank/DDBJ whole genome shotgun (WGS) entry which is preliminary data.</text>
</comment>